<feature type="domain" description="Dihydrodipicolinate reductase C-terminal" evidence="2">
    <location>
        <begin position="16"/>
        <end position="89"/>
    </location>
</feature>
<dbReference type="InterPro" id="IPR036291">
    <property type="entry name" value="NAD(P)-bd_dom_sf"/>
</dbReference>
<dbReference type="SUPFAM" id="SSF55347">
    <property type="entry name" value="Glyceraldehyde-3-phosphate dehydrogenase-like, C-terminal domain"/>
    <property type="match status" value="1"/>
</dbReference>
<evidence type="ECO:0000259" key="2">
    <source>
        <dbReference type="Pfam" id="PF05173"/>
    </source>
</evidence>
<dbReference type="InterPro" id="IPR022663">
    <property type="entry name" value="DapB_C"/>
</dbReference>
<protein>
    <recommendedName>
        <fullName evidence="2">Dihydrodipicolinate reductase C-terminal domain-containing protein</fullName>
    </recommendedName>
</protein>
<organism evidence="3">
    <name type="scientific">marine metagenome</name>
    <dbReference type="NCBI Taxonomy" id="408172"/>
    <lineage>
        <taxon>unclassified sequences</taxon>
        <taxon>metagenomes</taxon>
        <taxon>ecological metagenomes</taxon>
    </lineage>
</organism>
<dbReference type="Gene3D" id="3.40.50.720">
    <property type="entry name" value="NAD(P)-binding Rossmann-like Domain"/>
    <property type="match status" value="1"/>
</dbReference>
<dbReference type="SUPFAM" id="SSF51735">
    <property type="entry name" value="NAD(P)-binding Rossmann-fold domains"/>
    <property type="match status" value="1"/>
</dbReference>
<feature type="non-terminal residue" evidence="3">
    <location>
        <position position="1"/>
    </location>
</feature>
<dbReference type="AlphaFoldDB" id="A0A382TL71"/>
<dbReference type="GO" id="GO:0008839">
    <property type="term" value="F:4-hydroxy-tetrahydrodipicolinate reductase"/>
    <property type="evidence" value="ECO:0007669"/>
    <property type="project" value="InterPro"/>
</dbReference>
<gene>
    <name evidence="3" type="ORF">METZ01_LOCUS375698</name>
</gene>
<dbReference type="GO" id="GO:0019877">
    <property type="term" value="P:diaminopimelate biosynthetic process"/>
    <property type="evidence" value="ECO:0007669"/>
    <property type="project" value="TreeGrafter"/>
</dbReference>
<dbReference type="PANTHER" id="PTHR20836">
    <property type="entry name" value="DIHYDRODIPICOLINATE REDUCTASE"/>
    <property type="match status" value="1"/>
</dbReference>
<name>A0A382TL71_9ZZZZ</name>
<sequence>AGRGVDHDEALQGGRHGITGERRRGDIGYAAIRGGNVAGEHSVIFAANDERVELTHKATDRTIFARGALTAARWLSDKQPGLYGMADVLEL</sequence>
<evidence type="ECO:0000313" key="3">
    <source>
        <dbReference type="EMBL" id="SVD22844.1"/>
    </source>
</evidence>
<feature type="region of interest" description="Disordered" evidence="1">
    <location>
        <begin position="1"/>
        <end position="22"/>
    </location>
</feature>
<accession>A0A382TL71</accession>
<dbReference type="Pfam" id="PF05173">
    <property type="entry name" value="DapB_C"/>
    <property type="match status" value="1"/>
</dbReference>
<evidence type="ECO:0000256" key="1">
    <source>
        <dbReference type="SAM" id="MobiDB-lite"/>
    </source>
</evidence>
<dbReference type="PANTHER" id="PTHR20836:SF0">
    <property type="entry name" value="4-HYDROXY-TETRAHYDRODIPICOLINATE REDUCTASE 1, CHLOROPLASTIC-RELATED"/>
    <property type="match status" value="1"/>
</dbReference>
<dbReference type="GO" id="GO:0009089">
    <property type="term" value="P:lysine biosynthetic process via diaminopimelate"/>
    <property type="evidence" value="ECO:0007669"/>
    <property type="project" value="InterPro"/>
</dbReference>
<dbReference type="InterPro" id="IPR023940">
    <property type="entry name" value="DHDPR_bac"/>
</dbReference>
<feature type="compositionally biased region" description="Basic and acidic residues" evidence="1">
    <location>
        <begin position="1"/>
        <end position="10"/>
    </location>
</feature>
<reference evidence="3" key="1">
    <citation type="submission" date="2018-05" db="EMBL/GenBank/DDBJ databases">
        <authorList>
            <person name="Lanie J.A."/>
            <person name="Ng W.-L."/>
            <person name="Kazmierczak K.M."/>
            <person name="Andrzejewski T.M."/>
            <person name="Davidsen T.M."/>
            <person name="Wayne K.J."/>
            <person name="Tettelin H."/>
            <person name="Glass J.I."/>
            <person name="Rusch D."/>
            <person name="Podicherti R."/>
            <person name="Tsui H.-C.T."/>
            <person name="Winkler M.E."/>
        </authorList>
    </citation>
    <scope>NUCLEOTIDE SEQUENCE</scope>
</reference>
<dbReference type="Gene3D" id="3.30.360.10">
    <property type="entry name" value="Dihydrodipicolinate Reductase, domain 2"/>
    <property type="match status" value="1"/>
</dbReference>
<proteinExistence type="predicted"/>
<dbReference type="EMBL" id="UINC01137478">
    <property type="protein sequence ID" value="SVD22844.1"/>
    <property type="molecule type" value="Genomic_DNA"/>
</dbReference>